<feature type="non-terminal residue" evidence="1">
    <location>
        <position position="88"/>
    </location>
</feature>
<dbReference type="Proteomes" id="UP000233551">
    <property type="component" value="Unassembled WGS sequence"/>
</dbReference>
<evidence type="ECO:0000313" key="1">
    <source>
        <dbReference type="EMBL" id="PKI70890.1"/>
    </source>
</evidence>
<name>A0A2I0KRF9_PUNGR</name>
<organism evidence="1 2">
    <name type="scientific">Punica granatum</name>
    <name type="common">Pomegranate</name>
    <dbReference type="NCBI Taxonomy" id="22663"/>
    <lineage>
        <taxon>Eukaryota</taxon>
        <taxon>Viridiplantae</taxon>
        <taxon>Streptophyta</taxon>
        <taxon>Embryophyta</taxon>
        <taxon>Tracheophyta</taxon>
        <taxon>Spermatophyta</taxon>
        <taxon>Magnoliopsida</taxon>
        <taxon>eudicotyledons</taxon>
        <taxon>Gunneridae</taxon>
        <taxon>Pentapetalae</taxon>
        <taxon>rosids</taxon>
        <taxon>malvids</taxon>
        <taxon>Myrtales</taxon>
        <taxon>Lythraceae</taxon>
        <taxon>Punica</taxon>
    </lineage>
</organism>
<reference evidence="1 2" key="1">
    <citation type="submission" date="2017-11" db="EMBL/GenBank/DDBJ databases">
        <title>De-novo sequencing of pomegranate (Punica granatum L.) genome.</title>
        <authorList>
            <person name="Akparov Z."/>
            <person name="Amiraslanov A."/>
            <person name="Hajiyeva S."/>
            <person name="Abbasov M."/>
            <person name="Kaur K."/>
            <person name="Hamwieh A."/>
            <person name="Solovyev V."/>
            <person name="Salamov A."/>
            <person name="Braich B."/>
            <person name="Kosarev P."/>
            <person name="Mahmoud A."/>
            <person name="Hajiyev E."/>
            <person name="Babayeva S."/>
            <person name="Izzatullayeva V."/>
            <person name="Mammadov A."/>
            <person name="Mammadov A."/>
            <person name="Sharifova S."/>
            <person name="Ojaghi J."/>
            <person name="Eynullazada K."/>
            <person name="Bayramov B."/>
            <person name="Abdulazimova A."/>
            <person name="Shahmuradov I."/>
        </authorList>
    </citation>
    <scope>NUCLEOTIDE SEQUENCE [LARGE SCALE GENOMIC DNA]</scope>
    <source>
        <strain evidence="2">cv. AG2017</strain>
        <tissue evidence="1">Leaf</tissue>
    </source>
</reference>
<keyword evidence="2" id="KW-1185">Reference proteome</keyword>
<dbReference type="EMBL" id="PGOL01000426">
    <property type="protein sequence ID" value="PKI70890.1"/>
    <property type="molecule type" value="Genomic_DNA"/>
</dbReference>
<gene>
    <name evidence="1" type="ORF">CRG98_008781</name>
</gene>
<proteinExistence type="predicted"/>
<sequence>MLAKEVRALRRLLDATTKGSWAPRICVDPKWTQKPRGGRWARDCVRVSEGERSRVEKGGFRVSVPTEKIIERRRRKEKDRLQVSVGVA</sequence>
<dbReference type="AlphaFoldDB" id="A0A2I0KRF9"/>
<evidence type="ECO:0000313" key="2">
    <source>
        <dbReference type="Proteomes" id="UP000233551"/>
    </source>
</evidence>
<comment type="caution">
    <text evidence="1">The sequence shown here is derived from an EMBL/GenBank/DDBJ whole genome shotgun (WGS) entry which is preliminary data.</text>
</comment>
<accession>A0A2I0KRF9</accession>
<protein>
    <submittedName>
        <fullName evidence="1">Uncharacterized protein</fullName>
    </submittedName>
</protein>